<dbReference type="Pfam" id="PF08666">
    <property type="entry name" value="SAF"/>
    <property type="match status" value="1"/>
</dbReference>
<dbReference type="KEGG" id="mmk:MU9_565"/>
<dbReference type="SUPFAM" id="SSF51269">
    <property type="entry name" value="AFP III-like domain"/>
    <property type="match status" value="1"/>
</dbReference>
<dbReference type="InterPro" id="IPR036732">
    <property type="entry name" value="AFP_Neu5c_C_sf"/>
</dbReference>
<dbReference type="CDD" id="cd11615">
    <property type="entry name" value="SAF_NeuB_like"/>
    <property type="match status" value="1"/>
</dbReference>
<evidence type="ECO:0000259" key="1">
    <source>
        <dbReference type="PROSITE" id="PS50844"/>
    </source>
</evidence>
<feature type="domain" description="AFP-like" evidence="1">
    <location>
        <begin position="289"/>
        <end position="346"/>
    </location>
</feature>
<dbReference type="Gene3D" id="3.20.20.70">
    <property type="entry name" value="Aldolase class I"/>
    <property type="match status" value="1"/>
</dbReference>
<dbReference type="Pfam" id="PF03102">
    <property type="entry name" value="NeuB"/>
    <property type="match status" value="1"/>
</dbReference>
<gene>
    <name evidence="2" type="ORF">MU9_565</name>
</gene>
<organism evidence="2 3">
    <name type="scientific">Morganella morganii subsp. morganii KT</name>
    <dbReference type="NCBI Taxonomy" id="1124991"/>
    <lineage>
        <taxon>Bacteria</taxon>
        <taxon>Pseudomonadati</taxon>
        <taxon>Pseudomonadota</taxon>
        <taxon>Gammaproteobacteria</taxon>
        <taxon>Enterobacterales</taxon>
        <taxon>Morganellaceae</taxon>
        <taxon>Morganella</taxon>
    </lineage>
</organism>
<accession>J7U0V2</accession>
<dbReference type="RefSeq" id="WP_004236628.1">
    <property type="nucleotide sequence ID" value="NC_020418.1"/>
</dbReference>
<dbReference type="AlphaFoldDB" id="J7U0V2"/>
<dbReference type="PANTHER" id="PTHR42966">
    <property type="entry name" value="N-ACETYLNEURAMINATE SYNTHASE"/>
    <property type="match status" value="1"/>
</dbReference>
<proteinExistence type="predicted"/>
<evidence type="ECO:0000313" key="3">
    <source>
        <dbReference type="Proteomes" id="UP000011834"/>
    </source>
</evidence>
<sequence length="346" mass="38199">MRKFTIENKTVGDNLPCYIIAEIGGNFKTYEEAKKLIDAAATTGVNAVKLQTYTADTLASKIAKYEMKNTGAVSQYNLFKEFEISKSLHEEVYSYSRSKGLDVFSTPSHESDLQLLEDIGNNVYKIGSDDSNNLNFISAVAALHKPLIVATGMCTLKEVDDIVDAISKTGNNNFALLHAITSYPTEYNIANLNVITTLKNRYPGIVVGYSDHTIGMQCSFAAKVLGADIIERHFTLDRNAEGPDHILSSDPKEMKFLVDSIRIVESALGSGIKMPVNQELINRRNNRKSVVINKDLKKGEVITRESICVKRPGTGIEASLYNHLIGRTVNKDMPIDAVLTWDDLGN</sequence>
<dbReference type="SMART" id="SM00858">
    <property type="entry name" value="SAF"/>
    <property type="match status" value="1"/>
</dbReference>
<dbReference type="GeneID" id="93362188"/>
<reference evidence="2 3" key="1">
    <citation type="journal article" date="2012" name="BMC Genomics">
        <title>Whole-genome sequencing and identification of Morganella morganii KT pathogenicity-related genes.</title>
        <authorList>
            <person name="Chen Y.T."/>
            <person name="Peng H.L."/>
            <person name="Shia W.C."/>
            <person name="Hsu F.R."/>
            <person name="Ken C.F."/>
            <person name="Tsao Y.M."/>
            <person name="Chen C.H."/>
            <person name="Liu C.E."/>
            <person name="Hsieh M.F."/>
            <person name="Chen H.C."/>
            <person name="Tang C.Y."/>
            <person name="Ku T.H."/>
        </authorList>
    </citation>
    <scope>NUCLEOTIDE SEQUENCE [LARGE SCALE GENOMIC DNA]</scope>
    <source>
        <strain evidence="2 3">KT</strain>
    </source>
</reference>
<dbReference type="eggNOG" id="COG2089">
    <property type="taxonomic scope" value="Bacteria"/>
</dbReference>
<dbReference type="InterPro" id="IPR057736">
    <property type="entry name" value="SAF_PseI/NeuA/NeuB"/>
</dbReference>
<dbReference type="InterPro" id="IPR051690">
    <property type="entry name" value="PseI-like"/>
</dbReference>
<dbReference type="PANTHER" id="PTHR42966:SF1">
    <property type="entry name" value="SIALIC ACID SYNTHASE"/>
    <property type="match status" value="1"/>
</dbReference>
<keyword evidence="3" id="KW-1185">Reference proteome</keyword>
<dbReference type="GO" id="GO:0047444">
    <property type="term" value="F:N-acylneuraminate-9-phosphate synthase activity"/>
    <property type="evidence" value="ECO:0007669"/>
    <property type="project" value="TreeGrafter"/>
</dbReference>
<dbReference type="GO" id="GO:0016051">
    <property type="term" value="P:carbohydrate biosynthetic process"/>
    <property type="evidence" value="ECO:0007669"/>
    <property type="project" value="InterPro"/>
</dbReference>
<dbReference type="SUPFAM" id="SSF51569">
    <property type="entry name" value="Aldolase"/>
    <property type="match status" value="1"/>
</dbReference>
<dbReference type="InterPro" id="IPR013132">
    <property type="entry name" value="PseI/NeuA/B-like_N"/>
</dbReference>
<protein>
    <recommendedName>
        <fullName evidence="1">AFP-like domain-containing protein</fullName>
    </recommendedName>
</protein>
<dbReference type="PROSITE" id="PS50844">
    <property type="entry name" value="AFP_LIKE"/>
    <property type="match status" value="1"/>
</dbReference>
<dbReference type="InterPro" id="IPR013785">
    <property type="entry name" value="Aldolase_TIM"/>
</dbReference>
<dbReference type="Gene3D" id="3.90.1210.10">
    <property type="entry name" value="Antifreeze-like/N-acetylneuraminic acid synthase C-terminal domain"/>
    <property type="match status" value="1"/>
</dbReference>
<dbReference type="Proteomes" id="UP000011834">
    <property type="component" value="Chromosome"/>
</dbReference>
<dbReference type="InterPro" id="IPR006190">
    <property type="entry name" value="SAF_AFP_Neu5Ac"/>
</dbReference>
<name>J7U0V2_MORMO</name>
<dbReference type="EMBL" id="CP004345">
    <property type="protein sequence ID" value="AGG29611.1"/>
    <property type="molecule type" value="Genomic_DNA"/>
</dbReference>
<evidence type="ECO:0000313" key="2">
    <source>
        <dbReference type="EMBL" id="AGG29611.1"/>
    </source>
</evidence>
<dbReference type="HOGENOM" id="CLU_040465_0_0_6"/>
<dbReference type="InterPro" id="IPR013974">
    <property type="entry name" value="SAF"/>
</dbReference>